<comment type="caution">
    <text evidence="2">The sequence shown here is derived from an EMBL/GenBank/DDBJ whole genome shotgun (WGS) entry which is preliminary data.</text>
</comment>
<evidence type="ECO:0000313" key="2">
    <source>
        <dbReference type="EMBL" id="MCM1982158.1"/>
    </source>
</evidence>
<evidence type="ECO:0000313" key="3">
    <source>
        <dbReference type="Proteomes" id="UP000031561"/>
    </source>
</evidence>
<dbReference type="Proteomes" id="UP000031561">
    <property type="component" value="Unassembled WGS sequence"/>
</dbReference>
<dbReference type="EMBL" id="JTHE03000033">
    <property type="protein sequence ID" value="MCM1982158.1"/>
    <property type="molecule type" value="Genomic_DNA"/>
</dbReference>
<dbReference type="RefSeq" id="WP_166283960.1">
    <property type="nucleotide sequence ID" value="NZ_JTHE03000033.1"/>
</dbReference>
<reference evidence="2 3" key="1">
    <citation type="journal article" date="2015" name="Genome Announc.">
        <title>Draft Genome Sequence of Filamentous Marine Cyanobacterium Lyngbya confervoides Strain BDU141951.</title>
        <authorList>
            <person name="Chandrababunaidu M.M."/>
            <person name="Sen D."/>
            <person name="Tripathy S."/>
        </authorList>
    </citation>
    <scope>NUCLEOTIDE SEQUENCE [LARGE SCALE GENOMIC DNA]</scope>
    <source>
        <strain evidence="2 3">BDU141951</strain>
    </source>
</reference>
<organism evidence="2 3">
    <name type="scientific">Lyngbya confervoides BDU141951</name>
    <dbReference type="NCBI Taxonomy" id="1574623"/>
    <lineage>
        <taxon>Bacteria</taxon>
        <taxon>Bacillati</taxon>
        <taxon>Cyanobacteriota</taxon>
        <taxon>Cyanophyceae</taxon>
        <taxon>Oscillatoriophycideae</taxon>
        <taxon>Oscillatoriales</taxon>
        <taxon>Microcoleaceae</taxon>
        <taxon>Lyngbya</taxon>
    </lineage>
</organism>
<gene>
    <name evidence="2" type="ORF">QQ91_0004845</name>
</gene>
<sequence length="68" mass="7635">MPRKSTPQQPGLFSEESLAPVQEPITSASPAVRQIIDRVLELEQQRLDRNDRGLIQADILNIVKEAVQ</sequence>
<keyword evidence="3" id="KW-1185">Reference proteome</keyword>
<accession>A0ABD4T0K4</accession>
<feature type="compositionally biased region" description="Polar residues" evidence="1">
    <location>
        <begin position="1"/>
        <end position="11"/>
    </location>
</feature>
<protein>
    <submittedName>
        <fullName evidence="2">Uncharacterized protein</fullName>
    </submittedName>
</protein>
<dbReference type="AlphaFoldDB" id="A0ABD4T0K4"/>
<name>A0ABD4T0K4_9CYAN</name>
<proteinExistence type="predicted"/>
<feature type="region of interest" description="Disordered" evidence="1">
    <location>
        <begin position="1"/>
        <end position="24"/>
    </location>
</feature>
<evidence type="ECO:0000256" key="1">
    <source>
        <dbReference type="SAM" id="MobiDB-lite"/>
    </source>
</evidence>